<keyword evidence="3" id="KW-1003">Cell membrane</keyword>
<keyword evidence="4" id="KW-0336">GPI-anchor</keyword>
<dbReference type="Proteomes" id="UP000197138">
    <property type="component" value="Unassembled WGS sequence"/>
</dbReference>
<dbReference type="OrthoDB" id="911994at2759"/>
<dbReference type="GO" id="GO:0005886">
    <property type="term" value="C:plasma membrane"/>
    <property type="evidence" value="ECO:0007669"/>
    <property type="project" value="UniProtKB-SubCell"/>
</dbReference>
<feature type="signal peptide" evidence="10">
    <location>
        <begin position="1"/>
        <end position="17"/>
    </location>
</feature>
<reference evidence="12" key="2">
    <citation type="submission" date="2017-06" db="EMBL/GenBank/DDBJ databases">
        <title>The pomegranate genome and the genomics of punicalagin biosynthesis.</title>
        <authorList>
            <person name="Xu C."/>
        </authorList>
    </citation>
    <scope>NUCLEOTIDE SEQUENCE [LARGE SCALE GENOMIC DNA]</scope>
    <source>
        <tissue evidence="12">Fresh leaf</tissue>
    </source>
</reference>
<dbReference type="AlphaFoldDB" id="A0A218W1X0"/>
<sequence>MASRGIIISLVLMVVLAADPCYRVAAQQSGCTPALTSLAPCLGFITGNSSTTPPSSCCSALSTVVQSSPRCLCSVFNGSLPSLGVPINQTQALQLPGACNIQTPPVSRCNAASGPGAPAASPVGAPAASPLGAPSTVPVGAPSESTTDTPNAAAATPLAPTNPSSNAPAEGGTKATPSPPAPVADGSNIKVSLQFVLLLLFVASYSSVAERVF</sequence>
<feature type="compositionally biased region" description="Low complexity" evidence="9">
    <location>
        <begin position="111"/>
        <end position="135"/>
    </location>
</feature>
<gene>
    <name evidence="12" type="ORF">CDL15_Pgr002649</name>
    <name evidence="13" type="ORF">CRG98_023071</name>
</gene>
<evidence type="ECO:0000256" key="6">
    <source>
        <dbReference type="ARBA" id="ARBA00023157"/>
    </source>
</evidence>
<dbReference type="InterPro" id="IPR036312">
    <property type="entry name" value="Bifun_inhib/LTP/seed_sf"/>
</dbReference>
<dbReference type="EMBL" id="MTKT01005527">
    <property type="protein sequence ID" value="OWM66854.1"/>
    <property type="molecule type" value="Genomic_DNA"/>
</dbReference>
<evidence type="ECO:0000313" key="12">
    <source>
        <dbReference type="EMBL" id="OWM66854.1"/>
    </source>
</evidence>
<dbReference type="SUPFAM" id="SSF47699">
    <property type="entry name" value="Bifunctional inhibitor/lipid-transfer protein/seed storage 2S albumin"/>
    <property type="match status" value="1"/>
</dbReference>
<dbReference type="GeneID" id="116189572"/>
<dbReference type="InterPro" id="IPR016140">
    <property type="entry name" value="Bifunc_inhib/LTP/seed_store"/>
</dbReference>
<dbReference type="GO" id="GO:0006869">
    <property type="term" value="P:lipid transport"/>
    <property type="evidence" value="ECO:0007669"/>
    <property type="project" value="InterPro"/>
</dbReference>
<dbReference type="PANTHER" id="PTHR33044">
    <property type="entry name" value="BIFUNCTIONAL INHIBITOR/LIPID-TRANSFER PROTEIN/SEED STORAGE 2S ALBUMIN SUPERFAMILY PROTEIN-RELATED"/>
    <property type="match status" value="1"/>
</dbReference>
<reference evidence="14" key="1">
    <citation type="journal article" date="2017" name="Plant J.">
        <title>The pomegranate (Punica granatum L.) genome and the genomics of punicalagin biosynthesis.</title>
        <authorList>
            <person name="Qin G."/>
            <person name="Xu C."/>
            <person name="Ming R."/>
            <person name="Tang H."/>
            <person name="Guyot R."/>
            <person name="Kramer E.M."/>
            <person name="Hu Y."/>
            <person name="Yi X."/>
            <person name="Qi Y."/>
            <person name="Xu X."/>
            <person name="Gao Z."/>
            <person name="Pan H."/>
            <person name="Jian J."/>
            <person name="Tian Y."/>
            <person name="Yue Z."/>
            <person name="Xu Y."/>
        </authorList>
    </citation>
    <scope>NUCLEOTIDE SEQUENCE [LARGE SCALE GENOMIC DNA]</scope>
    <source>
        <strain evidence="14">cv. Dabenzi</strain>
    </source>
</reference>
<keyword evidence="4" id="KW-0472">Membrane</keyword>
<keyword evidence="7" id="KW-0325">Glycoprotein</keyword>
<dbReference type="GO" id="GO:0098552">
    <property type="term" value="C:side of membrane"/>
    <property type="evidence" value="ECO:0007669"/>
    <property type="project" value="UniProtKB-KW"/>
</dbReference>
<dbReference type="Pfam" id="PF14368">
    <property type="entry name" value="LTP_2"/>
    <property type="match status" value="1"/>
</dbReference>
<evidence type="ECO:0000256" key="5">
    <source>
        <dbReference type="ARBA" id="ARBA00022729"/>
    </source>
</evidence>
<feature type="domain" description="Bifunctional inhibitor/plant lipid transfer protein/seed storage helical" evidence="11">
    <location>
        <begin position="31"/>
        <end position="109"/>
    </location>
</feature>
<protein>
    <recommendedName>
        <fullName evidence="11">Bifunctional inhibitor/plant lipid transfer protein/seed storage helical domain-containing protein</fullName>
    </recommendedName>
</protein>
<evidence type="ECO:0000256" key="4">
    <source>
        <dbReference type="ARBA" id="ARBA00022622"/>
    </source>
</evidence>
<feature type="chain" id="PRO_5014071574" description="Bifunctional inhibitor/plant lipid transfer protein/seed storage helical domain-containing protein" evidence="10">
    <location>
        <begin position="18"/>
        <end position="213"/>
    </location>
</feature>
<dbReference type="FunFam" id="1.10.110.10:FF:000001">
    <property type="entry name" value="Bifunctional inhibitor/lipid-transfer protein/seed storage 2S albumin superfamily protein"/>
    <property type="match status" value="1"/>
</dbReference>
<evidence type="ECO:0000256" key="1">
    <source>
        <dbReference type="ARBA" id="ARBA00004609"/>
    </source>
</evidence>
<evidence type="ECO:0000256" key="9">
    <source>
        <dbReference type="SAM" id="MobiDB-lite"/>
    </source>
</evidence>
<evidence type="ECO:0000256" key="3">
    <source>
        <dbReference type="ARBA" id="ARBA00022475"/>
    </source>
</evidence>
<feature type="compositionally biased region" description="Low complexity" evidence="9">
    <location>
        <begin position="146"/>
        <end position="163"/>
    </location>
</feature>
<keyword evidence="8" id="KW-0449">Lipoprotein</keyword>
<dbReference type="Gene3D" id="1.10.110.10">
    <property type="entry name" value="Plant lipid-transfer and hydrophobic proteins"/>
    <property type="match status" value="1"/>
</dbReference>
<comment type="similarity">
    <text evidence="2">Belongs to the plant LTP family.</text>
</comment>
<keyword evidence="5 10" id="KW-0732">Signal</keyword>
<comment type="subcellular location">
    <subcellularLocation>
        <location evidence="1">Cell membrane</location>
        <topology evidence="1">Lipid-anchor</topology>
        <topology evidence="1">GPI-anchor</topology>
    </subcellularLocation>
</comment>
<dbReference type="Proteomes" id="UP000233551">
    <property type="component" value="Unassembled WGS sequence"/>
</dbReference>
<dbReference type="InterPro" id="IPR000528">
    <property type="entry name" value="Plant_nsLTP"/>
</dbReference>
<evidence type="ECO:0000256" key="8">
    <source>
        <dbReference type="ARBA" id="ARBA00023288"/>
    </source>
</evidence>
<feature type="region of interest" description="Disordered" evidence="9">
    <location>
        <begin position="110"/>
        <end position="182"/>
    </location>
</feature>
<evidence type="ECO:0000259" key="11">
    <source>
        <dbReference type="SMART" id="SM00499"/>
    </source>
</evidence>
<evidence type="ECO:0000256" key="10">
    <source>
        <dbReference type="SAM" id="SignalP"/>
    </source>
</evidence>
<dbReference type="PRINTS" id="PR00382">
    <property type="entry name" value="LIPIDTRNSFER"/>
</dbReference>
<dbReference type="InterPro" id="IPR043325">
    <property type="entry name" value="LTSS"/>
</dbReference>
<dbReference type="EMBL" id="PGOL01001595">
    <property type="protein sequence ID" value="PKI56545.1"/>
    <property type="molecule type" value="Genomic_DNA"/>
</dbReference>
<evidence type="ECO:0000256" key="7">
    <source>
        <dbReference type="ARBA" id="ARBA00023180"/>
    </source>
</evidence>
<organism evidence="12 14">
    <name type="scientific">Punica granatum</name>
    <name type="common">Pomegranate</name>
    <dbReference type="NCBI Taxonomy" id="22663"/>
    <lineage>
        <taxon>Eukaryota</taxon>
        <taxon>Viridiplantae</taxon>
        <taxon>Streptophyta</taxon>
        <taxon>Embryophyta</taxon>
        <taxon>Tracheophyta</taxon>
        <taxon>Spermatophyta</taxon>
        <taxon>Magnoliopsida</taxon>
        <taxon>eudicotyledons</taxon>
        <taxon>Gunneridae</taxon>
        <taxon>Pentapetalae</taxon>
        <taxon>rosids</taxon>
        <taxon>malvids</taxon>
        <taxon>Myrtales</taxon>
        <taxon>Lythraceae</taxon>
        <taxon>Punica</taxon>
    </lineage>
</organism>
<proteinExistence type="inferred from homology"/>
<evidence type="ECO:0000313" key="15">
    <source>
        <dbReference type="Proteomes" id="UP000233551"/>
    </source>
</evidence>
<comment type="caution">
    <text evidence="12">The sequence shown here is derived from an EMBL/GenBank/DDBJ whole genome shotgun (WGS) entry which is preliminary data.</text>
</comment>
<name>A0A218W1X0_PUNGR</name>
<evidence type="ECO:0000313" key="13">
    <source>
        <dbReference type="EMBL" id="PKI56545.1"/>
    </source>
</evidence>
<evidence type="ECO:0000313" key="14">
    <source>
        <dbReference type="Proteomes" id="UP000197138"/>
    </source>
</evidence>
<reference evidence="13 15" key="3">
    <citation type="submission" date="2017-11" db="EMBL/GenBank/DDBJ databases">
        <title>De-novo sequencing of pomegranate (Punica granatum L.) genome.</title>
        <authorList>
            <person name="Akparov Z."/>
            <person name="Amiraslanov A."/>
            <person name="Hajiyeva S."/>
            <person name="Abbasov M."/>
            <person name="Kaur K."/>
            <person name="Hamwieh A."/>
            <person name="Solovyev V."/>
            <person name="Salamov A."/>
            <person name="Braich B."/>
            <person name="Kosarev P."/>
            <person name="Mahmoud A."/>
            <person name="Hajiyev E."/>
            <person name="Babayeva S."/>
            <person name="Izzatullayeva V."/>
            <person name="Mammadov A."/>
            <person name="Mammadov A."/>
            <person name="Sharifova S."/>
            <person name="Ojaghi J."/>
            <person name="Eynullazada K."/>
            <person name="Bayramov B."/>
            <person name="Abdulazimova A."/>
            <person name="Shahmuradov I."/>
        </authorList>
    </citation>
    <scope>NUCLEOTIDE SEQUENCE [LARGE SCALE GENOMIC DNA]</scope>
    <source>
        <strain evidence="13">AG2017</strain>
        <strain evidence="15">cv. AG2017</strain>
        <tissue evidence="13">Leaf</tissue>
    </source>
</reference>
<evidence type="ECO:0000256" key="2">
    <source>
        <dbReference type="ARBA" id="ARBA00009748"/>
    </source>
</evidence>
<keyword evidence="15" id="KW-1185">Reference proteome</keyword>
<dbReference type="GO" id="GO:0008289">
    <property type="term" value="F:lipid binding"/>
    <property type="evidence" value="ECO:0007669"/>
    <property type="project" value="InterPro"/>
</dbReference>
<accession>A0A218W1X0</accession>
<keyword evidence="6" id="KW-1015">Disulfide bond</keyword>
<dbReference type="SMART" id="SM00499">
    <property type="entry name" value="AAI"/>
    <property type="match status" value="1"/>
</dbReference>
<dbReference type="CDD" id="cd00010">
    <property type="entry name" value="AAI_LTSS"/>
    <property type="match status" value="1"/>
</dbReference>